<keyword evidence="2" id="KW-0223">Dioxygenase</keyword>
<dbReference type="Gene3D" id="1.10.700.10">
    <property type="entry name" value="Dioxygenase LigAB, LigA subunit"/>
    <property type="match status" value="1"/>
</dbReference>
<comment type="caution">
    <text evidence="2">The sequence shown here is derived from an EMBL/GenBank/DDBJ whole genome shotgun (WGS) entry which is preliminary data.</text>
</comment>
<dbReference type="SUPFAM" id="SSF48076">
    <property type="entry name" value="LigA subunit of an aromatic-ring-opening dioxygenase LigAB"/>
    <property type="match status" value="1"/>
</dbReference>
<proteinExistence type="predicted"/>
<dbReference type="AlphaFoldDB" id="A0A4Q7NLF3"/>
<evidence type="ECO:0000259" key="1">
    <source>
        <dbReference type="Pfam" id="PF07746"/>
    </source>
</evidence>
<gene>
    <name evidence="2" type="ORF">EV675_1404</name>
</gene>
<protein>
    <submittedName>
        <fullName evidence="2">Protocatechuate 4,5-dioxygenase alpha subunit</fullName>
    </submittedName>
</protein>
<accession>A0A4Q7NLF3</accession>
<organism evidence="2 3">
    <name type="scientific">Pigmentiphaga kullae</name>
    <dbReference type="NCBI Taxonomy" id="151784"/>
    <lineage>
        <taxon>Bacteria</taxon>
        <taxon>Pseudomonadati</taxon>
        <taxon>Pseudomonadota</taxon>
        <taxon>Betaproteobacteria</taxon>
        <taxon>Burkholderiales</taxon>
        <taxon>Alcaligenaceae</taxon>
        <taxon>Pigmentiphaga</taxon>
    </lineage>
</organism>
<dbReference type="Proteomes" id="UP000292445">
    <property type="component" value="Unassembled WGS sequence"/>
</dbReference>
<dbReference type="GO" id="GO:0051213">
    <property type="term" value="F:dioxygenase activity"/>
    <property type="evidence" value="ECO:0007669"/>
    <property type="project" value="UniProtKB-KW"/>
</dbReference>
<dbReference type="InterPro" id="IPR011986">
    <property type="entry name" value="Xdiol_dOase_LigA"/>
</dbReference>
<sequence length="121" mass="13720">MTDASPPPRDWGIDGTYVFDGDRSRRGYPVNKLCMSLTRSENRERFRQDEEAYMASFGLSEPQKQAIRDRDWLELVRLGGNIYYMIKIGATVGAGLYTMGAQMRGQSLDEFLATRQDKGAV</sequence>
<dbReference type="Pfam" id="PF07746">
    <property type="entry name" value="LigA"/>
    <property type="match status" value="1"/>
</dbReference>
<dbReference type="RefSeq" id="WP_130356603.1">
    <property type="nucleotide sequence ID" value="NZ_SGXC01000001.1"/>
</dbReference>
<keyword evidence="3" id="KW-1185">Reference proteome</keyword>
<evidence type="ECO:0000313" key="2">
    <source>
        <dbReference type="EMBL" id="RZS85380.1"/>
    </source>
</evidence>
<dbReference type="InterPro" id="IPR036622">
    <property type="entry name" value="LigA_sf"/>
</dbReference>
<name>A0A4Q7NLF3_9BURK</name>
<reference evidence="2 3" key="1">
    <citation type="submission" date="2019-02" db="EMBL/GenBank/DDBJ databases">
        <title>Genomic Encyclopedia of Type Strains, Phase IV (KMG-IV): sequencing the most valuable type-strain genomes for metagenomic binning, comparative biology and taxonomic classification.</title>
        <authorList>
            <person name="Goeker M."/>
        </authorList>
    </citation>
    <scope>NUCLEOTIDE SEQUENCE [LARGE SCALE GENOMIC DNA]</scope>
    <source>
        <strain evidence="2 3">K24</strain>
    </source>
</reference>
<dbReference type="OrthoDB" id="8685817at2"/>
<feature type="domain" description="Extradiol ring-cleavage dioxygenase LigAB LigA subunit" evidence="1">
    <location>
        <begin position="31"/>
        <end position="116"/>
    </location>
</feature>
<keyword evidence="2" id="KW-0560">Oxidoreductase</keyword>
<dbReference type="EMBL" id="SGXC01000001">
    <property type="protein sequence ID" value="RZS85380.1"/>
    <property type="molecule type" value="Genomic_DNA"/>
</dbReference>
<evidence type="ECO:0000313" key="3">
    <source>
        <dbReference type="Proteomes" id="UP000292445"/>
    </source>
</evidence>